<feature type="transmembrane region" description="Helical" evidence="1">
    <location>
        <begin position="50"/>
        <end position="70"/>
    </location>
</feature>
<evidence type="ECO:0000313" key="3">
    <source>
        <dbReference type="Proteomes" id="UP000266340"/>
    </source>
</evidence>
<feature type="transmembrane region" description="Helical" evidence="1">
    <location>
        <begin position="90"/>
        <end position="106"/>
    </location>
</feature>
<comment type="caution">
    <text evidence="2">The sequence shown here is derived from an EMBL/GenBank/DDBJ whole genome shotgun (WGS) entry which is preliminary data.</text>
</comment>
<dbReference type="RefSeq" id="WP_119148647.1">
    <property type="nucleotide sequence ID" value="NZ_JBHSOV010000006.1"/>
</dbReference>
<dbReference type="AlphaFoldDB" id="A0A398CXL9"/>
<organism evidence="2 3">
    <name type="scientific">Cohnella faecalis</name>
    <dbReference type="NCBI Taxonomy" id="2315694"/>
    <lineage>
        <taxon>Bacteria</taxon>
        <taxon>Bacillati</taxon>
        <taxon>Bacillota</taxon>
        <taxon>Bacilli</taxon>
        <taxon>Bacillales</taxon>
        <taxon>Paenibacillaceae</taxon>
        <taxon>Cohnella</taxon>
    </lineage>
</organism>
<keyword evidence="1" id="KW-0472">Membrane</keyword>
<keyword evidence="1" id="KW-0812">Transmembrane</keyword>
<evidence type="ECO:0008006" key="4">
    <source>
        <dbReference type="Google" id="ProtNLM"/>
    </source>
</evidence>
<protein>
    <recommendedName>
        <fullName evidence="4">DUF2269 family protein</fullName>
    </recommendedName>
</protein>
<feature type="transmembrane region" description="Helical" evidence="1">
    <location>
        <begin position="126"/>
        <end position="147"/>
    </location>
</feature>
<evidence type="ECO:0000313" key="2">
    <source>
        <dbReference type="EMBL" id="RIE03971.1"/>
    </source>
</evidence>
<keyword evidence="1" id="KW-1133">Transmembrane helix</keyword>
<reference evidence="2 3" key="1">
    <citation type="submission" date="2018-09" db="EMBL/GenBank/DDBJ databases">
        <title>Cohnella cavernae sp. nov., isolated from a karst cave.</title>
        <authorList>
            <person name="Zhu H."/>
        </authorList>
    </citation>
    <scope>NUCLEOTIDE SEQUENCE [LARGE SCALE GENOMIC DNA]</scope>
    <source>
        <strain evidence="2 3">K2E09-144</strain>
    </source>
</reference>
<dbReference type="Proteomes" id="UP000266340">
    <property type="component" value="Unassembled WGS sequence"/>
</dbReference>
<keyword evidence="3" id="KW-1185">Reference proteome</keyword>
<feature type="transmembrane region" description="Helical" evidence="1">
    <location>
        <begin position="6"/>
        <end position="30"/>
    </location>
</feature>
<dbReference type="OrthoDB" id="2988102at2"/>
<evidence type="ECO:0000256" key="1">
    <source>
        <dbReference type="SAM" id="Phobius"/>
    </source>
</evidence>
<accession>A0A398CXL9</accession>
<sequence length="149" mass="15893">MFGFMLFLHLTGLAIWIGSMLAIVVTLSLLKKQLGSKEPNELAGRVIRAFSLFAHPSAVVVLGSGVYMIVKAWGGGSDRPLWLDVMEKGGGMVLLLALILTGILGGKVRKRLKDVQGQGSKVKLGFYLSSIAAFVTLAIAVVLVVSIRI</sequence>
<proteinExistence type="predicted"/>
<gene>
    <name evidence="2" type="ORF">D3H35_08405</name>
</gene>
<name>A0A398CXL9_9BACL</name>
<dbReference type="EMBL" id="QXJM01000029">
    <property type="protein sequence ID" value="RIE03971.1"/>
    <property type="molecule type" value="Genomic_DNA"/>
</dbReference>